<dbReference type="SUPFAM" id="SSF53474">
    <property type="entry name" value="alpha/beta-Hydrolases"/>
    <property type="match status" value="1"/>
</dbReference>
<dbReference type="InterPro" id="IPR029058">
    <property type="entry name" value="AB_hydrolase_fold"/>
</dbReference>
<gene>
    <name evidence="3" type="ORF">BJ878DRAFT_461679</name>
</gene>
<dbReference type="GO" id="GO:0016020">
    <property type="term" value="C:membrane"/>
    <property type="evidence" value="ECO:0007669"/>
    <property type="project" value="TreeGrafter"/>
</dbReference>
<reference evidence="3" key="1">
    <citation type="journal article" date="2021" name="IMA Fungus">
        <title>Genomic characterization of three marine fungi, including Emericellopsis atlantica sp. nov. with signatures of a generalist lifestyle and marine biomass degradation.</title>
        <authorList>
            <person name="Hagestad O.C."/>
            <person name="Hou L."/>
            <person name="Andersen J.H."/>
            <person name="Hansen E.H."/>
            <person name="Altermark B."/>
            <person name="Li C."/>
            <person name="Kuhnert E."/>
            <person name="Cox R.J."/>
            <person name="Crous P.W."/>
            <person name="Spatafora J.W."/>
            <person name="Lail K."/>
            <person name="Amirebrahimi M."/>
            <person name="Lipzen A."/>
            <person name="Pangilinan J."/>
            <person name="Andreopoulos W."/>
            <person name="Hayes R.D."/>
            <person name="Ng V."/>
            <person name="Grigoriev I.V."/>
            <person name="Jackson S.A."/>
            <person name="Sutton T.D.S."/>
            <person name="Dobson A.D.W."/>
            <person name="Rama T."/>
        </authorList>
    </citation>
    <scope>NUCLEOTIDE SEQUENCE</scope>
    <source>
        <strain evidence="3">TRa3180A</strain>
    </source>
</reference>
<dbReference type="EMBL" id="MU253953">
    <property type="protein sequence ID" value="KAG9243771.1"/>
    <property type="molecule type" value="Genomic_DNA"/>
</dbReference>
<proteinExistence type="predicted"/>
<dbReference type="InterPro" id="IPR000073">
    <property type="entry name" value="AB_hydrolase_1"/>
</dbReference>
<dbReference type="Proteomes" id="UP000887226">
    <property type="component" value="Unassembled WGS sequence"/>
</dbReference>
<keyword evidence="4" id="KW-1185">Reference proteome</keyword>
<evidence type="ECO:0000256" key="1">
    <source>
        <dbReference type="SAM" id="SignalP"/>
    </source>
</evidence>
<evidence type="ECO:0000313" key="3">
    <source>
        <dbReference type="EMBL" id="KAG9243771.1"/>
    </source>
</evidence>
<dbReference type="GO" id="GO:0046464">
    <property type="term" value="P:acylglycerol catabolic process"/>
    <property type="evidence" value="ECO:0007669"/>
    <property type="project" value="TreeGrafter"/>
</dbReference>
<dbReference type="InterPro" id="IPR050266">
    <property type="entry name" value="AB_hydrolase_sf"/>
</dbReference>
<dbReference type="PANTHER" id="PTHR43798:SF33">
    <property type="entry name" value="HYDROLASE, PUTATIVE (AFU_ORTHOLOGUE AFUA_2G14860)-RELATED"/>
    <property type="match status" value="1"/>
</dbReference>
<dbReference type="AlphaFoldDB" id="A0A9P7Z1Z0"/>
<dbReference type="Gene3D" id="3.40.50.1820">
    <property type="entry name" value="alpha/beta hydrolase"/>
    <property type="match status" value="1"/>
</dbReference>
<organism evidence="3 4">
    <name type="scientific">Calycina marina</name>
    <dbReference type="NCBI Taxonomy" id="1763456"/>
    <lineage>
        <taxon>Eukaryota</taxon>
        <taxon>Fungi</taxon>
        <taxon>Dikarya</taxon>
        <taxon>Ascomycota</taxon>
        <taxon>Pezizomycotina</taxon>
        <taxon>Leotiomycetes</taxon>
        <taxon>Helotiales</taxon>
        <taxon>Pezizellaceae</taxon>
        <taxon>Calycina</taxon>
    </lineage>
</organism>
<comment type="caution">
    <text evidence="3">The sequence shown here is derived from an EMBL/GenBank/DDBJ whole genome shotgun (WGS) entry which is preliminary data.</text>
</comment>
<name>A0A9P7Z1Z0_9HELO</name>
<dbReference type="Pfam" id="PF00561">
    <property type="entry name" value="Abhydrolase_1"/>
    <property type="match status" value="1"/>
</dbReference>
<dbReference type="PRINTS" id="PR00111">
    <property type="entry name" value="ABHYDROLASE"/>
</dbReference>
<feature type="chain" id="PRO_5040171375" evidence="1">
    <location>
        <begin position="21"/>
        <end position="341"/>
    </location>
</feature>
<dbReference type="PROSITE" id="PS51257">
    <property type="entry name" value="PROKAR_LIPOPROTEIN"/>
    <property type="match status" value="1"/>
</dbReference>
<feature type="domain" description="AB hydrolase-1" evidence="2">
    <location>
        <begin position="79"/>
        <end position="182"/>
    </location>
</feature>
<protein>
    <submittedName>
        <fullName evidence="3">Alpha/Beta hydrolase protein</fullName>
    </submittedName>
</protein>
<sequence>MRFFTTTLVLLSALVVSVLGQACDTDAPVSEGRDDNGSNFTYPYPVQFYNFTSQEQSLQMAYMDVEPSSLVDFMGTITLLHGKFYCASTWNETIAFLVGQGYRVIAVDQVGFCKSSKPVGYQFSFMQLASNTNSLLNSIGITSTILMGHSMGGMLSLRYSLMFPSEVSELMVLDPLGLENWFIKGVPYQTIDAGFVTESARTWDSIKTYEETYYYTSNWSCSYDIWVTQLFNIYQGSQGTQFAYNMAQTTDMIFTQPVVYELYNLSMPSLLMVGQNDTTSIGNTWASAAVDLTLGHYPVLAEEAHEVIEDNTLVIFPNVGHSAQVSEPDLFQSTILAWLNR</sequence>
<evidence type="ECO:0000313" key="4">
    <source>
        <dbReference type="Proteomes" id="UP000887226"/>
    </source>
</evidence>
<keyword evidence="3" id="KW-0378">Hydrolase</keyword>
<evidence type="ECO:0000259" key="2">
    <source>
        <dbReference type="Pfam" id="PF00561"/>
    </source>
</evidence>
<dbReference type="OrthoDB" id="10249433at2759"/>
<accession>A0A9P7Z1Z0</accession>
<keyword evidence="1" id="KW-0732">Signal</keyword>
<dbReference type="PANTHER" id="PTHR43798">
    <property type="entry name" value="MONOACYLGLYCEROL LIPASE"/>
    <property type="match status" value="1"/>
</dbReference>
<dbReference type="GO" id="GO:0047372">
    <property type="term" value="F:monoacylglycerol lipase activity"/>
    <property type="evidence" value="ECO:0007669"/>
    <property type="project" value="TreeGrafter"/>
</dbReference>
<feature type="signal peptide" evidence="1">
    <location>
        <begin position="1"/>
        <end position="20"/>
    </location>
</feature>